<comment type="caution">
    <text evidence="1">The sequence shown here is derived from an EMBL/GenBank/DDBJ whole genome shotgun (WGS) entry which is preliminary data.</text>
</comment>
<evidence type="ECO:0000313" key="2">
    <source>
        <dbReference type="Proteomes" id="UP000305939"/>
    </source>
</evidence>
<name>A0A4S3LWX5_9FLAO</name>
<evidence type="ECO:0008006" key="3">
    <source>
        <dbReference type="Google" id="ProtNLM"/>
    </source>
</evidence>
<dbReference type="OrthoDB" id="9800461at2"/>
<protein>
    <recommendedName>
        <fullName evidence="3">DUF3052 family protein</fullName>
    </recommendedName>
</protein>
<keyword evidence="2" id="KW-1185">Reference proteome</keyword>
<reference evidence="1 2" key="1">
    <citation type="submission" date="2019-04" db="EMBL/GenBank/DDBJ databases">
        <title>Draft genome sequence of Robertkochia marina CC-AMO-30D.</title>
        <authorList>
            <person name="Hameed A."/>
            <person name="Lin S.-Y."/>
            <person name="Shahina M."/>
            <person name="Lai W.-A."/>
            <person name="Young C.-C."/>
        </authorList>
    </citation>
    <scope>NUCLEOTIDE SEQUENCE [LARGE SCALE GENOMIC DNA]</scope>
    <source>
        <strain evidence="1 2">CC-AMO-30D</strain>
    </source>
</reference>
<gene>
    <name evidence="1" type="ORF">E7Z59_13815</name>
</gene>
<organism evidence="1 2">
    <name type="scientific">Robertkochia marina</name>
    <dbReference type="NCBI Taxonomy" id="1227945"/>
    <lineage>
        <taxon>Bacteria</taxon>
        <taxon>Pseudomonadati</taxon>
        <taxon>Bacteroidota</taxon>
        <taxon>Flavobacteriia</taxon>
        <taxon>Flavobacteriales</taxon>
        <taxon>Flavobacteriaceae</taxon>
        <taxon>Robertkochia</taxon>
    </lineage>
</organism>
<dbReference type="AlphaFoldDB" id="A0A4S3LWX5"/>
<proteinExistence type="predicted"/>
<sequence length="138" mass="16314">MKTLFQKLKLEKQDAILVINEPEGFSEELAALVDIEIYESVIQISKIEFALIFVTTIEELENQLQTVLHKLKEDAVLWIAHPRKRSERLYTDITDEYGWTPLNRNCFEAVKKLKVNDDWEAVRFRKLEYLKSEKNTVK</sequence>
<dbReference type="RefSeq" id="WP_136336949.1">
    <property type="nucleotide sequence ID" value="NZ_QXMP01000002.1"/>
</dbReference>
<dbReference type="EMBL" id="SSMC01000004">
    <property type="protein sequence ID" value="THD65665.1"/>
    <property type="molecule type" value="Genomic_DNA"/>
</dbReference>
<accession>A0A4S3LWX5</accession>
<dbReference type="Proteomes" id="UP000305939">
    <property type="component" value="Unassembled WGS sequence"/>
</dbReference>
<evidence type="ECO:0000313" key="1">
    <source>
        <dbReference type="EMBL" id="THD65665.1"/>
    </source>
</evidence>